<accession>A0A0A8ZN28</accession>
<dbReference type="AlphaFoldDB" id="A0A0A8ZN28"/>
<protein>
    <submittedName>
        <fullName evidence="1">Uncharacterized protein</fullName>
    </submittedName>
</protein>
<reference evidence="1" key="2">
    <citation type="journal article" date="2015" name="Data Brief">
        <title>Shoot transcriptome of the giant reed, Arundo donax.</title>
        <authorList>
            <person name="Barrero R.A."/>
            <person name="Guerrero F.D."/>
            <person name="Moolhuijzen P."/>
            <person name="Goolsby J.A."/>
            <person name="Tidwell J."/>
            <person name="Bellgard S.E."/>
            <person name="Bellgard M.I."/>
        </authorList>
    </citation>
    <scope>NUCLEOTIDE SEQUENCE</scope>
    <source>
        <tissue evidence="1">Shoot tissue taken approximately 20 cm above the soil surface</tissue>
    </source>
</reference>
<evidence type="ECO:0000313" key="1">
    <source>
        <dbReference type="EMBL" id="JAD40834.1"/>
    </source>
</evidence>
<proteinExistence type="predicted"/>
<organism evidence="1">
    <name type="scientific">Arundo donax</name>
    <name type="common">Giant reed</name>
    <name type="synonym">Donax arundinaceus</name>
    <dbReference type="NCBI Taxonomy" id="35708"/>
    <lineage>
        <taxon>Eukaryota</taxon>
        <taxon>Viridiplantae</taxon>
        <taxon>Streptophyta</taxon>
        <taxon>Embryophyta</taxon>
        <taxon>Tracheophyta</taxon>
        <taxon>Spermatophyta</taxon>
        <taxon>Magnoliopsida</taxon>
        <taxon>Liliopsida</taxon>
        <taxon>Poales</taxon>
        <taxon>Poaceae</taxon>
        <taxon>PACMAD clade</taxon>
        <taxon>Arundinoideae</taxon>
        <taxon>Arundineae</taxon>
        <taxon>Arundo</taxon>
    </lineage>
</organism>
<name>A0A0A8ZN28_ARUDO</name>
<sequence length="113" mass="12492">MIIEEEVVFHDLVVGSGEAFLELSDLLQEDNEAKEGLDQEMNEQEGDEQQPVGGILDDEQLSLSLSIHPILVDSSDSSVNVPTSLAPEEIEQVVDIVLALPHNNLLIYHRMSK</sequence>
<reference evidence="1" key="1">
    <citation type="submission" date="2014-09" db="EMBL/GenBank/DDBJ databases">
        <authorList>
            <person name="Magalhaes I.L.F."/>
            <person name="Oliveira U."/>
            <person name="Santos F.R."/>
            <person name="Vidigal T.H.D.A."/>
            <person name="Brescovit A.D."/>
            <person name="Santos A.J."/>
        </authorList>
    </citation>
    <scope>NUCLEOTIDE SEQUENCE</scope>
    <source>
        <tissue evidence="1">Shoot tissue taken approximately 20 cm above the soil surface</tissue>
    </source>
</reference>
<dbReference type="EMBL" id="GBRH01257061">
    <property type="protein sequence ID" value="JAD40834.1"/>
    <property type="molecule type" value="Transcribed_RNA"/>
</dbReference>